<keyword evidence="3" id="KW-1185">Reference proteome</keyword>
<dbReference type="Proteomes" id="UP001221757">
    <property type="component" value="Unassembled WGS sequence"/>
</dbReference>
<sequence>MPLVAAALTFGSFGDILEAAKIAKRIIDVLRKGGGSQERLKLILTLQGIYDDMAMLPVLIQGHLTTRLRDELVSCRSLLDEFHAKIKSYEGLSGWLRMVVLEEKELASWTAQISERRAALRDLLGPITILMTNSLSIEASRVVSEIHHIQQAIHRISPHDISDPVFYVMDPLGRPITIQLSHCDSFNHLDRILRAYLHDRPDAGSIYVERGDYSIVSTEGVIVPRLKLRRELRAGIQFDMSIIKRSPRATPRKCHHCGHINTNAVDGSWVNW</sequence>
<proteinExistence type="predicted"/>
<dbReference type="AlphaFoldDB" id="A0AAD7GDW5"/>
<evidence type="ECO:0000259" key="1">
    <source>
        <dbReference type="Pfam" id="PF22893"/>
    </source>
</evidence>
<gene>
    <name evidence="2" type="ORF">B0H17DRAFT_1202083</name>
</gene>
<evidence type="ECO:0000313" key="3">
    <source>
        <dbReference type="Proteomes" id="UP001221757"/>
    </source>
</evidence>
<evidence type="ECO:0000313" key="2">
    <source>
        <dbReference type="EMBL" id="KAJ7689834.1"/>
    </source>
</evidence>
<name>A0AAD7GDW5_MYCRO</name>
<feature type="domain" description="Ubiquitin-like" evidence="1">
    <location>
        <begin position="165"/>
        <end position="245"/>
    </location>
</feature>
<dbReference type="EMBL" id="JARKIE010000069">
    <property type="protein sequence ID" value="KAJ7689834.1"/>
    <property type="molecule type" value="Genomic_DNA"/>
</dbReference>
<accession>A0AAD7GDW5</accession>
<dbReference type="InterPro" id="IPR054464">
    <property type="entry name" value="ULD_fung"/>
</dbReference>
<reference evidence="2" key="1">
    <citation type="submission" date="2023-03" db="EMBL/GenBank/DDBJ databases">
        <title>Massive genome expansion in bonnet fungi (Mycena s.s.) driven by repeated elements and novel gene families across ecological guilds.</title>
        <authorList>
            <consortium name="Lawrence Berkeley National Laboratory"/>
            <person name="Harder C.B."/>
            <person name="Miyauchi S."/>
            <person name="Viragh M."/>
            <person name="Kuo A."/>
            <person name="Thoen E."/>
            <person name="Andreopoulos B."/>
            <person name="Lu D."/>
            <person name="Skrede I."/>
            <person name="Drula E."/>
            <person name="Henrissat B."/>
            <person name="Morin E."/>
            <person name="Kohler A."/>
            <person name="Barry K."/>
            <person name="LaButti K."/>
            <person name="Morin E."/>
            <person name="Salamov A."/>
            <person name="Lipzen A."/>
            <person name="Mereny Z."/>
            <person name="Hegedus B."/>
            <person name="Baldrian P."/>
            <person name="Stursova M."/>
            <person name="Weitz H."/>
            <person name="Taylor A."/>
            <person name="Grigoriev I.V."/>
            <person name="Nagy L.G."/>
            <person name="Martin F."/>
            <person name="Kauserud H."/>
        </authorList>
    </citation>
    <scope>NUCLEOTIDE SEQUENCE</scope>
    <source>
        <strain evidence="2">CBHHK067</strain>
    </source>
</reference>
<comment type="caution">
    <text evidence="2">The sequence shown here is derived from an EMBL/GenBank/DDBJ whole genome shotgun (WGS) entry which is preliminary data.</text>
</comment>
<dbReference type="Pfam" id="PF22893">
    <property type="entry name" value="ULD_2"/>
    <property type="match status" value="1"/>
</dbReference>
<organism evidence="2 3">
    <name type="scientific">Mycena rosella</name>
    <name type="common">Pink bonnet</name>
    <name type="synonym">Agaricus rosellus</name>
    <dbReference type="NCBI Taxonomy" id="1033263"/>
    <lineage>
        <taxon>Eukaryota</taxon>
        <taxon>Fungi</taxon>
        <taxon>Dikarya</taxon>
        <taxon>Basidiomycota</taxon>
        <taxon>Agaricomycotina</taxon>
        <taxon>Agaricomycetes</taxon>
        <taxon>Agaricomycetidae</taxon>
        <taxon>Agaricales</taxon>
        <taxon>Marasmiineae</taxon>
        <taxon>Mycenaceae</taxon>
        <taxon>Mycena</taxon>
    </lineage>
</organism>
<protein>
    <recommendedName>
        <fullName evidence="1">Ubiquitin-like domain-containing protein</fullName>
    </recommendedName>
</protein>